<keyword evidence="2" id="KW-1185">Reference proteome</keyword>
<accession>A0ACA9MRN5</accession>
<proteinExistence type="predicted"/>
<organism evidence="1 2">
    <name type="scientific">Acaulospora colombiana</name>
    <dbReference type="NCBI Taxonomy" id="27376"/>
    <lineage>
        <taxon>Eukaryota</taxon>
        <taxon>Fungi</taxon>
        <taxon>Fungi incertae sedis</taxon>
        <taxon>Mucoromycota</taxon>
        <taxon>Glomeromycotina</taxon>
        <taxon>Glomeromycetes</taxon>
        <taxon>Diversisporales</taxon>
        <taxon>Acaulosporaceae</taxon>
        <taxon>Acaulospora</taxon>
    </lineage>
</organism>
<protein>
    <submittedName>
        <fullName evidence="1">13327_t:CDS:1</fullName>
    </submittedName>
</protein>
<comment type="caution">
    <text evidence="1">The sequence shown here is derived from an EMBL/GenBank/DDBJ whole genome shotgun (WGS) entry which is preliminary data.</text>
</comment>
<evidence type="ECO:0000313" key="1">
    <source>
        <dbReference type="EMBL" id="CAG8604606.1"/>
    </source>
</evidence>
<reference evidence="1" key="1">
    <citation type="submission" date="2021-06" db="EMBL/GenBank/DDBJ databases">
        <authorList>
            <person name="Kallberg Y."/>
            <person name="Tangrot J."/>
            <person name="Rosling A."/>
        </authorList>
    </citation>
    <scope>NUCLEOTIDE SEQUENCE</scope>
    <source>
        <strain evidence="1">CL356</strain>
    </source>
</reference>
<feature type="non-terminal residue" evidence="1">
    <location>
        <position position="1"/>
    </location>
</feature>
<evidence type="ECO:0000313" key="2">
    <source>
        <dbReference type="Proteomes" id="UP000789525"/>
    </source>
</evidence>
<gene>
    <name evidence="1" type="ORF">ACOLOM_LOCUS6801</name>
</gene>
<name>A0ACA9MRN5_9GLOM</name>
<dbReference type="EMBL" id="CAJVPT010014487">
    <property type="protein sequence ID" value="CAG8604606.1"/>
    <property type="molecule type" value="Genomic_DNA"/>
</dbReference>
<sequence>SEPTTPGHTRPFSTTIFLVELTRVLLLHAHPDDFHLGSPALFDADSQFYSGHYDVPLGEILERHQRVQLDDTTSLNGVLQFRRDLENVRDVHSTILRKEMDVERSSTARLPGYDDRASGSTESELTEKIQRRWRRRERKWEVDLFYGRGAPDREEQGILTQSSDGPGRNDNAPVYYGPGSNNMERWNEGGFIQISD</sequence>
<dbReference type="Proteomes" id="UP000789525">
    <property type="component" value="Unassembled WGS sequence"/>
</dbReference>